<dbReference type="PROSITE" id="PS50835">
    <property type="entry name" value="IG_LIKE"/>
    <property type="match status" value="1"/>
</dbReference>
<dbReference type="InterPro" id="IPR036179">
    <property type="entry name" value="Ig-like_dom_sf"/>
</dbReference>
<dbReference type="Pfam" id="PF13895">
    <property type="entry name" value="Ig_2"/>
    <property type="match status" value="1"/>
</dbReference>
<reference evidence="4" key="1">
    <citation type="submission" date="2016-06" db="UniProtKB">
        <authorList>
            <consortium name="WormBaseParasite"/>
        </authorList>
    </citation>
    <scope>IDENTIFICATION</scope>
</reference>
<name>A0A183JB29_9BILA</name>
<evidence type="ECO:0000313" key="4">
    <source>
        <dbReference type="WBParaSite" id="SBAD_0001349301-mRNA-1"/>
    </source>
</evidence>
<accession>A0A183JB29</accession>
<feature type="domain" description="Ig-like" evidence="1">
    <location>
        <begin position="9"/>
        <end position="96"/>
    </location>
</feature>
<organism evidence="4">
    <name type="scientific">Soboliphyme baturini</name>
    <dbReference type="NCBI Taxonomy" id="241478"/>
    <lineage>
        <taxon>Eukaryota</taxon>
        <taxon>Metazoa</taxon>
        <taxon>Ecdysozoa</taxon>
        <taxon>Nematoda</taxon>
        <taxon>Enoplea</taxon>
        <taxon>Dorylaimia</taxon>
        <taxon>Dioctophymatida</taxon>
        <taxon>Dioctophymatoidea</taxon>
        <taxon>Soboliphymatidae</taxon>
        <taxon>Soboliphyme</taxon>
    </lineage>
</organism>
<dbReference type="WBParaSite" id="SBAD_0001349301-mRNA-1">
    <property type="protein sequence ID" value="SBAD_0001349301-mRNA-1"/>
    <property type="gene ID" value="SBAD_0001349301"/>
</dbReference>
<keyword evidence="3" id="KW-1185">Reference proteome</keyword>
<dbReference type="AlphaFoldDB" id="A0A183JB29"/>
<evidence type="ECO:0000313" key="2">
    <source>
        <dbReference type="EMBL" id="VDP53853.1"/>
    </source>
</evidence>
<evidence type="ECO:0000313" key="3">
    <source>
        <dbReference type="Proteomes" id="UP000270296"/>
    </source>
</evidence>
<dbReference type="InterPro" id="IPR007110">
    <property type="entry name" value="Ig-like_dom"/>
</dbReference>
<dbReference type="SUPFAM" id="SSF48726">
    <property type="entry name" value="Immunoglobulin"/>
    <property type="match status" value="1"/>
</dbReference>
<protein>
    <submittedName>
        <fullName evidence="4">Ig-like domain-containing protein</fullName>
    </submittedName>
</protein>
<dbReference type="InterPro" id="IPR013783">
    <property type="entry name" value="Ig-like_fold"/>
</dbReference>
<gene>
    <name evidence="2" type="ORF">SBAD_LOCUS13077</name>
</gene>
<evidence type="ECO:0000259" key="1">
    <source>
        <dbReference type="PROSITE" id="PS50835"/>
    </source>
</evidence>
<proteinExistence type="predicted"/>
<dbReference type="EMBL" id="UZAM01020083">
    <property type="protein sequence ID" value="VDP53853.1"/>
    <property type="molecule type" value="Genomic_DNA"/>
</dbReference>
<dbReference type="Gene3D" id="2.60.40.10">
    <property type="entry name" value="Immunoglobulins"/>
    <property type="match status" value="1"/>
</dbReference>
<sequence length="104" mass="11144">MRLAEKTEPKVVLEPSGEIHLKAGEFLNATCSISGLPPPVGAWYANLDQLKQYDNPTKDGVLMVTEVVNVTSGTEFRCEAANKLGVTSAVLKVIVTGNRQQTSA</sequence>
<reference evidence="2 3" key="2">
    <citation type="submission" date="2018-11" db="EMBL/GenBank/DDBJ databases">
        <authorList>
            <consortium name="Pathogen Informatics"/>
        </authorList>
    </citation>
    <scope>NUCLEOTIDE SEQUENCE [LARGE SCALE GENOMIC DNA]</scope>
</reference>
<dbReference type="Proteomes" id="UP000270296">
    <property type="component" value="Unassembled WGS sequence"/>
</dbReference>